<gene>
    <name evidence="10" type="primary">LOC113392712</name>
</gene>
<sequence>MSNCFTNVLFMRLATKWHYLMKQIAASELNEYLDLNVRFKCNFATIVILSFAVVEHLLSRIYKLAEVKDCSTDDDLIYEKFVVESCPWIFELGVPYSFTTGMYVMIFNVLATIIWSYSHIFIICVSLYLTSVLKQINKSIISHDGQHLPVSRWRKLREDYNRATRLVRSFDDAINSIVFTSFASNLYFICLQLYYLLKFFNGYELSIYVTFSLMFVLSRSLAVSLTAAQVHSASLVAAPSLYNVPSSSYGTEVQRFLEQIHGDTVALTGLNFFYITKELVLSVVGTIVTYELVLLQFNQ</sequence>
<keyword evidence="6 8" id="KW-0472">Membrane</keyword>
<comment type="similarity">
    <text evidence="2">Belongs to the insect chemoreceptor superfamily. Gustatory receptor (GR) family. Gr5a subfamily.</text>
</comment>
<keyword evidence="7" id="KW-0675">Receptor</keyword>
<dbReference type="AlphaFoldDB" id="A0A8B8HJS0"/>
<accession>A0A8B8HJS0</accession>
<proteinExistence type="inferred from homology"/>
<dbReference type="RefSeq" id="XP_026485042.2">
    <property type="nucleotide sequence ID" value="XM_026629257.2"/>
</dbReference>
<keyword evidence="9" id="KW-1185">Reference proteome</keyword>
<dbReference type="OMA" id="WICIRTG"/>
<keyword evidence="4 8" id="KW-0812">Transmembrane</keyword>
<feature type="transmembrane region" description="Helical" evidence="8">
    <location>
        <begin position="173"/>
        <end position="195"/>
    </location>
</feature>
<evidence type="ECO:0000256" key="6">
    <source>
        <dbReference type="ARBA" id="ARBA00023136"/>
    </source>
</evidence>
<evidence type="ECO:0000313" key="9">
    <source>
        <dbReference type="Proteomes" id="UP001652626"/>
    </source>
</evidence>
<dbReference type="Proteomes" id="UP001652626">
    <property type="component" value="Chromosome 5"/>
</dbReference>
<dbReference type="PANTHER" id="PTHR21421">
    <property type="entry name" value="GUSTATORY RECEPTOR"/>
    <property type="match status" value="1"/>
</dbReference>
<evidence type="ECO:0000313" key="10">
    <source>
        <dbReference type="RefSeq" id="XP_026485042.2"/>
    </source>
</evidence>
<keyword evidence="5 8" id="KW-1133">Transmembrane helix</keyword>
<dbReference type="GO" id="GO:0005886">
    <property type="term" value="C:plasma membrane"/>
    <property type="evidence" value="ECO:0007669"/>
    <property type="project" value="UniProtKB-SubCell"/>
</dbReference>
<dbReference type="InterPro" id="IPR009318">
    <property type="entry name" value="Gustatory_rcpt"/>
</dbReference>
<evidence type="ECO:0000256" key="5">
    <source>
        <dbReference type="ARBA" id="ARBA00022989"/>
    </source>
</evidence>
<feature type="transmembrane region" description="Helical" evidence="8">
    <location>
        <begin position="102"/>
        <end position="129"/>
    </location>
</feature>
<comment type="subcellular location">
    <subcellularLocation>
        <location evidence="1">Cell membrane</location>
        <topology evidence="1">Multi-pass membrane protein</topology>
    </subcellularLocation>
</comment>
<evidence type="ECO:0000256" key="3">
    <source>
        <dbReference type="ARBA" id="ARBA00022475"/>
    </source>
</evidence>
<evidence type="ECO:0000256" key="1">
    <source>
        <dbReference type="ARBA" id="ARBA00004651"/>
    </source>
</evidence>
<evidence type="ECO:0000256" key="2">
    <source>
        <dbReference type="ARBA" id="ARBA00005327"/>
    </source>
</evidence>
<dbReference type="Pfam" id="PF06151">
    <property type="entry name" value="Trehalose_recp"/>
    <property type="match status" value="1"/>
</dbReference>
<reference evidence="10" key="1">
    <citation type="submission" date="2025-08" db="UniProtKB">
        <authorList>
            <consortium name="RefSeq"/>
        </authorList>
    </citation>
    <scope>IDENTIFICATION</scope>
    <source>
        <tissue evidence="10">Whole body</tissue>
    </source>
</reference>
<keyword evidence="3" id="KW-1003">Cell membrane</keyword>
<organism evidence="9 10">
    <name type="scientific">Vanessa tameamea</name>
    <name type="common">Kamehameha butterfly</name>
    <dbReference type="NCBI Taxonomy" id="334116"/>
    <lineage>
        <taxon>Eukaryota</taxon>
        <taxon>Metazoa</taxon>
        <taxon>Ecdysozoa</taxon>
        <taxon>Arthropoda</taxon>
        <taxon>Hexapoda</taxon>
        <taxon>Insecta</taxon>
        <taxon>Pterygota</taxon>
        <taxon>Neoptera</taxon>
        <taxon>Endopterygota</taxon>
        <taxon>Lepidoptera</taxon>
        <taxon>Glossata</taxon>
        <taxon>Ditrysia</taxon>
        <taxon>Papilionoidea</taxon>
        <taxon>Nymphalidae</taxon>
        <taxon>Nymphalinae</taxon>
        <taxon>Vanessa</taxon>
    </lineage>
</organism>
<protein>
    <submittedName>
        <fullName evidence="10">Gustatory receptor for sugar taste 64f-like</fullName>
    </submittedName>
</protein>
<evidence type="ECO:0000256" key="7">
    <source>
        <dbReference type="ARBA" id="ARBA00023170"/>
    </source>
</evidence>
<dbReference type="PANTHER" id="PTHR21421:SF29">
    <property type="entry name" value="GUSTATORY RECEPTOR 5A FOR TREHALOSE-RELATED"/>
    <property type="match status" value="1"/>
</dbReference>
<dbReference type="OrthoDB" id="5800391at2759"/>
<name>A0A8B8HJS0_VANTA</name>
<evidence type="ECO:0000256" key="4">
    <source>
        <dbReference type="ARBA" id="ARBA00022692"/>
    </source>
</evidence>
<dbReference type="GeneID" id="113392712"/>
<feature type="transmembrane region" description="Helical" evidence="8">
    <location>
        <begin position="207"/>
        <end position="228"/>
    </location>
</feature>
<evidence type="ECO:0000256" key="8">
    <source>
        <dbReference type="SAM" id="Phobius"/>
    </source>
</evidence>
<dbReference type="GO" id="GO:0033041">
    <property type="term" value="F:sweet taste receptor activity"/>
    <property type="evidence" value="ECO:0007669"/>
    <property type="project" value="TreeGrafter"/>
</dbReference>